<dbReference type="CDD" id="cd07731">
    <property type="entry name" value="ComA-like_MBL-fold"/>
    <property type="match status" value="1"/>
</dbReference>
<reference evidence="2" key="1">
    <citation type="journal article" date="2018" name="Environ. Microbiol.">
        <title>Sporulation capability and amylosome conservation among diverse human colonic and rumen isolates of the keystone starch-degrader Ruminococcus bromii.</title>
        <authorList>
            <person name="Mukhopadhya I."/>
            <person name="Morais S."/>
            <person name="Laverde-Gomez J."/>
            <person name="Sheridan P.O."/>
            <person name="Walker A.W."/>
            <person name="Kelly W."/>
            <person name="Klieve A.V."/>
            <person name="Ouwerkerk D."/>
            <person name="Duncan S.H."/>
            <person name="Louis P."/>
            <person name="Koropatkin N."/>
            <person name="Cockburn D."/>
            <person name="Kibler R."/>
            <person name="Cooper P.J."/>
            <person name="Sandoval C."/>
            <person name="Crost E."/>
            <person name="Juge N."/>
            <person name="Bayer E.A."/>
            <person name="Flint H.J."/>
        </authorList>
    </citation>
    <scope>NUCLEOTIDE SEQUENCE [LARGE SCALE GENOMIC DNA]</scope>
    <source>
        <strain evidence="2">ATCC 27255</strain>
    </source>
</reference>
<dbReference type="PROSITE" id="PS51257">
    <property type="entry name" value="PROKAR_LIPOPROTEIN"/>
    <property type="match status" value="1"/>
</dbReference>
<dbReference type="SUPFAM" id="SSF56281">
    <property type="entry name" value="Metallo-hydrolase/oxidoreductase"/>
    <property type="match status" value="1"/>
</dbReference>
<comment type="caution">
    <text evidence="2">The sequence shown here is derived from an EMBL/GenBank/DDBJ whole genome shotgun (WGS) entry which is preliminary data.</text>
</comment>
<gene>
    <name evidence="2" type="ORF">RBATCC27255_00991</name>
</gene>
<dbReference type="InterPro" id="IPR052159">
    <property type="entry name" value="Competence_DNA_uptake"/>
</dbReference>
<evidence type="ECO:0000313" key="2">
    <source>
        <dbReference type="EMBL" id="PKD30545.1"/>
    </source>
</evidence>
<name>A0A2N0UUB0_9FIRM</name>
<accession>A0A2N0UUB0</accession>
<dbReference type="PANTHER" id="PTHR30619">
    <property type="entry name" value="DNA INTERNALIZATION/COMPETENCE PROTEIN COMEC/REC2"/>
    <property type="match status" value="1"/>
</dbReference>
<dbReference type="InterPro" id="IPR035681">
    <property type="entry name" value="ComA-like_MBL"/>
</dbReference>
<dbReference type="Pfam" id="PF00753">
    <property type="entry name" value="Lactamase_B"/>
    <property type="match status" value="1"/>
</dbReference>
<keyword evidence="3" id="KW-1185">Reference proteome</keyword>
<dbReference type="AlphaFoldDB" id="A0A2N0UUB0"/>
<dbReference type="PANTHER" id="PTHR30619:SF7">
    <property type="entry name" value="BETA-LACTAMASE DOMAIN PROTEIN"/>
    <property type="match status" value="1"/>
</dbReference>
<feature type="domain" description="Metallo-beta-lactamase" evidence="1">
    <location>
        <begin position="62"/>
        <end position="254"/>
    </location>
</feature>
<dbReference type="InterPro" id="IPR036866">
    <property type="entry name" value="RibonucZ/Hydroxyglut_hydro"/>
</dbReference>
<protein>
    <submittedName>
        <fullName evidence="2">ComEC family competence protein</fullName>
    </submittedName>
</protein>
<dbReference type="Proteomes" id="UP000233425">
    <property type="component" value="Unassembled WGS sequence"/>
</dbReference>
<dbReference type="InterPro" id="IPR001279">
    <property type="entry name" value="Metallo-B-lactamas"/>
</dbReference>
<dbReference type="SMART" id="SM00849">
    <property type="entry name" value="Lactamase_B"/>
    <property type="match status" value="1"/>
</dbReference>
<proteinExistence type="predicted"/>
<evidence type="ECO:0000313" key="3">
    <source>
        <dbReference type="Proteomes" id="UP000233425"/>
    </source>
</evidence>
<dbReference type="EMBL" id="NNSR01000046">
    <property type="protein sequence ID" value="PKD30545.1"/>
    <property type="molecule type" value="Genomic_DNA"/>
</dbReference>
<sequence length="307" mass="33749">MLKIKINSKLILILKLTALFAVICLALCSCSININVNGSDFESKTTVSEIGTLSVHYLDVGQGDSIFIELPNQKCMLIDAGENMYGKSITEYINNLGYTRIDYLVATHPHADHIGSMAYVVKHNNIGEIYMPKVTTTTKTYENLLTAIADKGLKVKSAKAGMNIIDDNDFNINILAPVKIDEDNLNNCSIILKMNYKNDSFLFLGDAEKKELETVTADMSAEVLKVGHHGSRTSTTKALLEKVNPKYAVISLGKDNSYGHPHKSTLKLLDKFGVETYRTDENGTVVISTEGSGVTIKTGQTSMKRDE</sequence>
<organism evidence="2 3">
    <name type="scientific">Ruminococcus bromii</name>
    <dbReference type="NCBI Taxonomy" id="40518"/>
    <lineage>
        <taxon>Bacteria</taxon>
        <taxon>Bacillati</taxon>
        <taxon>Bacillota</taxon>
        <taxon>Clostridia</taxon>
        <taxon>Eubacteriales</taxon>
        <taxon>Oscillospiraceae</taxon>
        <taxon>Ruminococcus</taxon>
    </lineage>
</organism>
<dbReference type="RefSeq" id="WP_169923260.1">
    <property type="nucleotide sequence ID" value="NZ_CABMMZ010000046.1"/>
</dbReference>
<dbReference type="Gene3D" id="3.60.15.10">
    <property type="entry name" value="Ribonuclease Z/Hydroxyacylglutathione hydrolase-like"/>
    <property type="match status" value="1"/>
</dbReference>
<evidence type="ECO:0000259" key="1">
    <source>
        <dbReference type="SMART" id="SM00849"/>
    </source>
</evidence>